<gene>
    <name evidence="4" type="ORF">TresaDRAFT_2734</name>
</gene>
<dbReference type="InterPro" id="IPR000182">
    <property type="entry name" value="GNAT_dom"/>
</dbReference>
<proteinExistence type="predicted"/>
<feature type="domain" description="N-acetyltransferase" evidence="3">
    <location>
        <begin position="2"/>
        <end position="155"/>
    </location>
</feature>
<accession>H7EH49</accession>
<dbReference type="STRING" id="907348.TresaDRAFT_2734"/>
<dbReference type="PANTHER" id="PTHR43877">
    <property type="entry name" value="AMINOALKYLPHOSPHONATE N-ACETYLTRANSFERASE-RELATED-RELATED"/>
    <property type="match status" value="1"/>
</dbReference>
<evidence type="ECO:0000313" key="5">
    <source>
        <dbReference type="Proteomes" id="UP000003571"/>
    </source>
</evidence>
<dbReference type="InterPro" id="IPR016181">
    <property type="entry name" value="Acyl_CoA_acyltransferase"/>
</dbReference>
<dbReference type="PROSITE" id="PS51186">
    <property type="entry name" value="GNAT"/>
    <property type="match status" value="1"/>
</dbReference>
<evidence type="ECO:0000259" key="3">
    <source>
        <dbReference type="PROSITE" id="PS51186"/>
    </source>
</evidence>
<dbReference type="Proteomes" id="UP000003571">
    <property type="component" value="Unassembled WGS sequence"/>
</dbReference>
<dbReference type="SUPFAM" id="SSF55729">
    <property type="entry name" value="Acyl-CoA N-acyltransferases (Nat)"/>
    <property type="match status" value="1"/>
</dbReference>
<dbReference type="RefSeq" id="WP_002701843.1">
    <property type="nucleotide sequence ID" value="NZ_AGRW01000023.1"/>
</dbReference>
<protein>
    <submittedName>
        <fullName evidence="4">GCN5-related N-acetyltransferase</fullName>
    </submittedName>
</protein>
<keyword evidence="5" id="KW-1185">Reference proteome</keyword>
<reference evidence="4 5" key="1">
    <citation type="submission" date="2011-09" db="EMBL/GenBank/DDBJ databases">
        <title>The draft genome of Treponema saccharophilum DSM 2985.</title>
        <authorList>
            <consortium name="US DOE Joint Genome Institute (JGI-PGF)"/>
            <person name="Lucas S."/>
            <person name="Copeland A."/>
            <person name="Lapidus A."/>
            <person name="Glavina del Rio T."/>
            <person name="Dalin E."/>
            <person name="Tice H."/>
            <person name="Bruce D."/>
            <person name="Goodwin L."/>
            <person name="Pitluck S."/>
            <person name="Peters L."/>
            <person name="Kyrpides N."/>
            <person name="Mavromatis K."/>
            <person name="Ivanova N."/>
            <person name="Markowitz V."/>
            <person name="Cheng J.-F."/>
            <person name="Hugenholtz P."/>
            <person name="Woyke T."/>
            <person name="Wu D."/>
            <person name="Gronow S."/>
            <person name="Wellnitz S."/>
            <person name="Brambilla E."/>
            <person name="Klenk H.-P."/>
            <person name="Eisen J.A."/>
        </authorList>
    </citation>
    <scope>NUCLEOTIDE SEQUENCE [LARGE SCALE GENOMIC DNA]</scope>
    <source>
        <strain evidence="4 5">DSM 2985</strain>
    </source>
</reference>
<keyword evidence="2" id="KW-0012">Acyltransferase</keyword>
<keyword evidence="1 4" id="KW-0808">Transferase</keyword>
<dbReference type="OrthoDB" id="9792929at2"/>
<evidence type="ECO:0000256" key="2">
    <source>
        <dbReference type="ARBA" id="ARBA00023315"/>
    </source>
</evidence>
<dbReference type="PANTHER" id="PTHR43877:SF1">
    <property type="entry name" value="ACETYLTRANSFERASE"/>
    <property type="match status" value="1"/>
</dbReference>
<dbReference type="AlphaFoldDB" id="H7EH49"/>
<dbReference type="GO" id="GO:0016747">
    <property type="term" value="F:acyltransferase activity, transferring groups other than amino-acyl groups"/>
    <property type="evidence" value="ECO:0007669"/>
    <property type="project" value="InterPro"/>
</dbReference>
<evidence type="ECO:0000256" key="1">
    <source>
        <dbReference type="ARBA" id="ARBA00022679"/>
    </source>
</evidence>
<dbReference type="CDD" id="cd04301">
    <property type="entry name" value="NAT_SF"/>
    <property type="match status" value="1"/>
</dbReference>
<dbReference type="Pfam" id="PF00583">
    <property type="entry name" value="Acetyltransf_1"/>
    <property type="match status" value="1"/>
</dbReference>
<dbReference type="EMBL" id="AGRW01000023">
    <property type="protein sequence ID" value="EIC03116.1"/>
    <property type="molecule type" value="Genomic_DNA"/>
</dbReference>
<sequence length="155" mass="17174">MERIRRAVDGDIPAVLGLLEQVNKIHHDGRPDIFNLATKYSAEELSAIFADESSPVFVFDDGGTVLGYVFCVVKETKGDRLLADMKSLYIDDLCVDSSARGRHIGQKLYECACSFAKDIGCYNVTLNVWALNGSARAFYEKIGMKVQKIGMETIL</sequence>
<organism evidence="4 5">
    <name type="scientific">Treponema saccharophilum DSM 2985</name>
    <dbReference type="NCBI Taxonomy" id="907348"/>
    <lineage>
        <taxon>Bacteria</taxon>
        <taxon>Pseudomonadati</taxon>
        <taxon>Spirochaetota</taxon>
        <taxon>Spirochaetia</taxon>
        <taxon>Spirochaetales</taxon>
        <taxon>Treponemataceae</taxon>
        <taxon>Treponema</taxon>
    </lineage>
</organism>
<comment type="caution">
    <text evidence="4">The sequence shown here is derived from an EMBL/GenBank/DDBJ whole genome shotgun (WGS) entry which is preliminary data.</text>
</comment>
<dbReference type="PATRIC" id="fig|907348.3.peg.107"/>
<dbReference type="Gene3D" id="3.40.630.30">
    <property type="match status" value="1"/>
</dbReference>
<dbReference type="eggNOG" id="COG0456">
    <property type="taxonomic scope" value="Bacteria"/>
</dbReference>
<evidence type="ECO:0000313" key="4">
    <source>
        <dbReference type="EMBL" id="EIC03116.1"/>
    </source>
</evidence>
<dbReference type="InterPro" id="IPR050832">
    <property type="entry name" value="Bact_Acetyltransf"/>
</dbReference>
<name>H7EH49_9SPIR</name>